<evidence type="ECO:0000313" key="7">
    <source>
        <dbReference type="EMBL" id="SDE49780.1"/>
    </source>
</evidence>
<dbReference type="RefSeq" id="WP_157677201.1">
    <property type="nucleotide sequence ID" value="NZ_LT629688.1"/>
</dbReference>
<evidence type="ECO:0000313" key="8">
    <source>
        <dbReference type="Proteomes" id="UP000198546"/>
    </source>
</evidence>
<dbReference type="PANTHER" id="PTHR23427">
    <property type="entry name" value="SURFEIT LOCUS PROTEIN"/>
    <property type="match status" value="1"/>
</dbReference>
<comment type="caution">
    <text evidence="6">Lacks conserved residue(s) required for the propagation of feature annotation.</text>
</comment>
<keyword evidence="3 6" id="KW-0812">Transmembrane</keyword>
<dbReference type="InterPro" id="IPR045214">
    <property type="entry name" value="Surf1/Surf4"/>
</dbReference>
<keyword evidence="4 6" id="KW-1133">Transmembrane helix</keyword>
<evidence type="ECO:0000256" key="4">
    <source>
        <dbReference type="ARBA" id="ARBA00022989"/>
    </source>
</evidence>
<dbReference type="OrthoDB" id="9807214at2"/>
<feature type="transmembrane region" description="Helical" evidence="6">
    <location>
        <begin position="211"/>
        <end position="230"/>
    </location>
</feature>
<name>A0A1G7DFI9_9ACTN</name>
<dbReference type="PANTHER" id="PTHR23427:SF2">
    <property type="entry name" value="SURFEIT LOCUS PROTEIN 1"/>
    <property type="match status" value="1"/>
</dbReference>
<sequence length="251" mass="27203">MQRLWLRWLVLALFLVVVAVAFTSLGRWQLSRLEERRLGNEQVAAQQQAPPVTADQALADEVTDAEQWQRVEVSGVFEDEQLSVPHRRNGEDPGYEVLTPLRLDDGRHLLVSRGFVPLAQGLPVPDTVPAPPPGPVEVAAWLRRNEVGRDALVTPAAGSVRLVNVPAVAATLPYPVVDTGWLAAYEVRPAQDGGLEPVLVPTPEEGNHFSYALQWFAFTGIAVVGAVVLVRGDLRERRAARAAAVGAAPAD</sequence>
<evidence type="ECO:0000256" key="3">
    <source>
        <dbReference type="ARBA" id="ARBA00022692"/>
    </source>
</evidence>
<comment type="similarity">
    <text evidence="2 6">Belongs to the SURF1 family.</text>
</comment>
<gene>
    <name evidence="7" type="ORF">SAMN04489747_3572</name>
</gene>
<evidence type="ECO:0000256" key="1">
    <source>
        <dbReference type="ARBA" id="ARBA00004370"/>
    </source>
</evidence>
<comment type="subcellular location">
    <subcellularLocation>
        <location evidence="6">Cell membrane</location>
        <topology evidence="6">Multi-pass membrane protein</topology>
    </subcellularLocation>
    <subcellularLocation>
        <location evidence="1">Membrane</location>
    </subcellularLocation>
</comment>
<organism evidence="7 8">
    <name type="scientific">Auraticoccus monumenti</name>
    <dbReference type="NCBI Taxonomy" id="675864"/>
    <lineage>
        <taxon>Bacteria</taxon>
        <taxon>Bacillati</taxon>
        <taxon>Actinomycetota</taxon>
        <taxon>Actinomycetes</taxon>
        <taxon>Propionibacteriales</taxon>
        <taxon>Propionibacteriaceae</taxon>
        <taxon>Auraticoccus</taxon>
    </lineage>
</organism>
<dbReference type="AlphaFoldDB" id="A0A1G7DFI9"/>
<evidence type="ECO:0000256" key="2">
    <source>
        <dbReference type="ARBA" id="ARBA00007165"/>
    </source>
</evidence>
<protein>
    <recommendedName>
        <fullName evidence="6">SURF1-like protein</fullName>
    </recommendedName>
</protein>
<dbReference type="Pfam" id="PF02104">
    <property type="entry name" value="SURF1"/>
    <property type="match status" value="1"/>
</dbReference>
<accession>A0A1G7DFI9</accession>
<keyword evidence="6" id="KW-1003">Cell membrane</keyword>
<proteinExistence type="inferred from homology"/>
<dbReference type="GO" id="GO:0005886">
    <property type="term" value="C:plasma membrane"/>
    <property type="evidence" value="ECO:0007669"/>
    <property type="project" value="UniProtKB-SubCell"/>
</dbReference>
<keyword evidence="5 6" id="KW-0472">Membrane</keyword>
<reference evidence="7 8" key="1">
    <citation type="submission" date="2016-10" db="EMBL/GenBank/DDBJ databases">
        <authorList>
            <person name="de Groot N.N."/>
        </authorList>
    </citation>
    <scope>NUCLEOTIDE SEQUENCE [LARGE SCALE GENOMIC DNA]</scope>
    <source>
        <strain evidence="7 8">MON 2.2</strain>
    </source>
</reference>
<dbReference type="Proteomes" id="UP000198546">
    <property type="component" value="Chromosome i"/>
</dbReference>
<dbReference type="STRING" id="675864.SAMN04489747_3572"/>
<keyword evidence="8" id="KW-1185">Reference proteome</keyword>
<dbReference type="CDD" id="cd06662">
    <property type="entry name" value="SURF1"/>
    <property type="match status" value="1"/>
</dbReference>
<dbReference type="PROSITE" id="PS50895">
    <property type="entry name" value="SURF1"/>
    <property type="match status" value="1"/>
</dbReference>
<evidence type="ECO:0000256" key="6">
    <source>
        <dbReference type="RuleBase" id="RU363076"/>
    </source>
</evidence>
<dbReference type="InterPro" id="IPR002994">
    <property type="entry name" value="Surf1/Shy1"/>
</dbReference>
<evidence type="ECO:0000256" key="5">
    <source>
        <dbReference type="ARBA" id="ARBA00023136"/>
    </source>
</evidence>
<dbReference type="EMBL" id="LT629688">
    <property type="protein sequence ID" value="SDE49780.1"/>
    <property type="molecule type" value="Genomic_DNA"/>
</dbReference>